<dbReference type="AlphaFoldDB" id="A0A0A9EA66"/>
<name>A0A0A9EA66_ARUDO</name>
<protein>
    <submittedName>
        <fullName evidence="1">Uncharacterized protein</fullName>
    </submittedName>
</protein>
<reference evidence="1" key="2">
    <citation type="journal article" date="2015" name="Data Brief">
        <title>Shoot transcriptome of the giant reed, Arundo donax.</title>
        <authorList>
            <person name="Barrero R.A."/>
            <person name="Guerrero F.D."/>
            <person name="Moolhuijzen P."/>
            <person name="Goolsby J.A."/>
            <person name="Tidwell J."/>
            <person name="Bellgard S.E."/>
            <person name="Bellgard M.I."/>
        </authorList>
    </citation>
    <scope>NUCLEOTIDE SEQUENCE</scope>
    <source>
        <tissue evidence="1">Shoot tissue taken approximately 20 cm above the soil surface</tissue>
    </source>
</reference>
<proteinExistence type="predicted"/>
<reference evidence="1" key="1">
    <citation type="submission" date="2014-09" db="EMBL/GenBank/DDBJ databases">
        <authorList>
            <person name="Magalhaes I.L.F."/>
            <person name="Oliveira U."/>
            <person name="Santos F.R."/>
            <person name="Vidigal T.H.D.A."/>
            <person name="Brescovit A.D."/>
            <person name="Santos A.J."/>
        </authorList>
    </citation>
    <scope>NUCLEOTIDE SEQUENCE</scope>
    <source>
        <tissue evidence="1">Shoot tissue taken approximately 20 cm above the soil surface</tissue>
    </source>
</reference>
<organism evidence="1">
    <name type="scientific">Arundo donax</name>
    <name type="common">Giant reed</name>
    <name type="synonym">Donax arundinaceus</name>
    <dbReference type="NCBI Taxonomy" id="35708"/>
    <lineage>
        <taxon>Eukaryota</taxon>
        <taxon>Viridiplantae</taxon>
        <taxon>Streptophyta</taxon>
        <taxon>Embryophyta</taxon>
        <taxon>Tracheophyta</taxon>
        <taxon>Spermatophyta</taxon>
        <taxon>Magnoliopsida</taxon>
        <taxon>Liliopsida</taxon>
        <taxon>Poales</taxon>
        <taxon>Poaceae</taxon>
        <taxon>PACMAD clade</taxon>
        <taxon>Arundinoideae</taxon>
        <taxon>Arundineae</taxon>
        <taxon>Arundo</taxon>
    </lineage>
</organism>
<dbReference type="EMBL" id="GBRH01200949">
    <property type="protein sequence ID" value="JAD96946.1"/>
    <property type="molecule type" value="Transcribed_RNA"/>
</dbReference>
<evidence type="ECO:0000313" key="1">
    <source>
        <dbReference type="EMBL" id="JAD96946.1"/>
    </source>
</evidence>
<sequence>MRGSFCSLNEISTPSMSPFDRATIGLPHAEAVEHEDKAGCFIEAMILDPCHHGTCNMRAK</sequence>
<accession>A0A0A9EA66</accession>